<keyword evidence="3" id="KW-1185">Reference proteome</keyword>
<dbReference type="RefSeq" id="WP_265281614.1">
    <property type="nucleotide sequence ID" value="NZ_QZCW01000001.1"/>
</dbReference>
<evidence type="ECO:0000313" key="2">
    <source>
        <dbReference type="EMBL" id="MCW5320993.1"/>
    </source>
</evidence>
<keyword evidence="1" id="KW-0812">Transmembrane</keyword>
<evidence type="ECO:0000313" key="3">
    <source>
        <dbReference type="Proteomes" id="UP001208935"/>
    </source>
</evidence>
<comment type="caution">
    <text evidence="2">The sequence shown here is derived from an EMBL/GenBank/DDBJ whole genome shotgun (WGS) entry which is preliminary data.</text>
</comment>
<dbReference type="EMBL" id="QZCW01000001">
    <property type="protein sequence ID" value="MCW5320993.1"/>
    <property type="molecule type" value="Genomic_DNA"/>
</dbReference>
<feature type="transmembrane region" description="Helical" evidence="1">
    <location>
        <begin position="7"/>
        <end position="26"/>
    </location>
</feature>
<reference evidence="3" key="1">
    <citation type="submission" date="2023-07" db="EMBL/GenBank/DDBJ databases">
        <title>Verminephrobacter genomes.</title>
        <authorList>
            <person name="Lund M.B."/>
        </authorList>
    </citation>
    <scope>NUCLEOTIDE SEQUENCE [LARGE SCALE GENOMIC DNA]</scope>
    <source>
        <strain evidence="3">AtM5-05</strain>
    </source>
</reference>
<accession>A0ABT3KRN9</accession>
<evidence type="ECO:0000256" key="1">
    <source>
        <dbReference type="SAM" id="Phobius"/>
    </source>
</evidence>
<name>A0ABT3KRN9_9BURK</name>
<organism evidence="2 3">
    <name type="scientific">Verminephrobacter aporrectodeae subsp. tuberculatae</name>
    <dbReference type="NCBI Taxonomy" id="1110392"/>
    <lineage>
        <taxon>Bacteria</taxon>
        <taxon>Pseudomonadati</taxon>
        <taxon>Pseudomonadota</taxon>
        <taxon>Betaproteobacteria</taxon>
        <taxon>Burkholderiales</taxon>
        <taxon>Comamonadaceae</taxon>
        <taxon>Verminephrobacter</taxon>
    </lineage>
</organism>
<feature type="transmembrane region" description="Helical" evidence="1">
    <location>
        <begin position="32"/>
        <end position="48"/>
    </location>
</feature>
<evidence type="ECO:0008006" key="4">
    <source>
        <dbReference type="Google" id="ProtNLM"/>
    </source>
</evidence>
<sequence>MHDWRIGGGLLALVTLAYPLIVYFSLDRFEPRWLALLLFGLALLRLAASRTALAWGCAGGAFLFALFSWFGNAWMPLKLYPVGVNAILLVIFAASLVYPPSAIERLARLREPDLPPAAVAYTRRVTQLWCVFFVLNGAVACVTALWASNAVWTLYNGFISYCLIGVLMAAEWLVRRRVRARNGLA</sequence>
<keyword evidence="1" id="KW-0472">Membrane</keyword>
<feature type="transmembrane region" description="Helical" evidence="1">
    <location>
        <begin position="53"/>
        <end position="71"/>
    </location>
</feature>
<feature type="transmembrane region" description="Helical" evidence="1">
    <location>
        <begin position="154"/>
        <end position="174"/>
    </location>
</feature>
<protein>
    <recommendedName>
        <fullName evidence="4">DNA gyrase subunit B</fullName>
    </recommendedName>
</protein>
<feature type="transmembrane region" description="Helical" evidence="1">
    <location>
        <begin position="128"/>
        <end position="148"/>
    </location>
</feature>
<feature type="transmembrane region" description="Helical" evidence="1">
    <location>
        <begin position="77"/>
        <end position="98"/>
    </location>
</feature>
<keyword evidence="1" id="KW-1133">Transmembrane helix</keyword>
<dbReference type="Proteomes" id="UP001208935">
    <property type="component" value="Unassembled WGS sequence"/>
</dbReference>
<gene>
    <name evidence="2" type="ORF">D5039_07400</name>
</gene>
<proteinExistence type="predicted"/>